<dbReference type="Proteomes" id="UP000681967">
    <property type="component" value="Unassembled WGS sequence"/>
</dbReference>
<accession>A0A8S2YGD0</accession>
<sequence>MISRFIALSSIITDITVLPSIEIGLKKSQYEKLQQLSFSRLDWSILAALKNVSFPFYRAT</sequence>
<evidence type="ECO:0000313" key="2">
    <source>
        <dbReference type="Proteomes" id="UP000681967"/>
    </source>
</evidence>
<dbReference type="AlphaFoldDB" id="A0A8S2YGD0"/>
<dbReference type="EMBL" id="CAJOBH010088795">
    <property type="protein sequence ID" value="CAF4554448.1"/>
    <property type="molecule type" value="Genomic_DNA"/>
</dbReference>
<comment type="caution">
    <text evidence="1">The sequence shown here is derived from an EMBL/GenBank/DDBJ whole genome shotgun (WGS) entry which is preliminary data.</text>
</comment>
<protein>
    <submittedName>
        <fullName evidence="1">Uncharacterized protein</fullName>
    </submittedName>
</protein>
<proteinExistence type="predicted"/>
<gene>
    <name evidence="1" type="ORF">BYL167_LOCUS38256</name>
</gene>
<reference evidence="1" key="1">
    <citation type="submission" date="2021-02" db="EMBL/GenBank/DDBJ databases">
        <authorList>
            <person name="Nowell W R."/>
        </authorList>
    </citation>
    <scope>NUCLEOTIDE SEQUENCE</scope>
</reference>
<organism evidence="1 2">
    <name type="scientific">Rotaria magnacalcarata</name>
    <dbReference type="NCBI Taxonomy" id="392030"/>
    <lineage>
        <taxon>Eukaryota</taxon>
        <taxon>Metazoa</taxon>
        <taxon>Spiralia</taxon>
        <taxon>Gnathifera</taxon>
        <taxon>Rotifera</taxon>
        <taxon>Eurotatoria</taxon>
        <taxon>Bdelloidea</taxon>
        <taxon>Philodinida</taxon>
        <taxon>Philodinidae</taxon>
        <taxon>Rotaria</taxon>
    </lineage>
</organism>
<name>A0A8S2YGD0_9BILA</name>
<feature type="non-terminal residue" evidence="1">
    <location>
        <position position="60"/>
    </location>
</feature>
<evidence type="ECO:0000313" key="1">
    <source>
        <dbReference type="EMBL" id="CAF4554448.1"/>
    </source>
</evidence>